<evidence type="ECO:0000256" key="1">
    <source>
        <dbReference type="ARBA" id="ARBA00022679"/>
    </source>
</evidence>
<dbReference type="CDD" id="cd04301">
    <property type="entry name" value="NAT_SF"/>
    <property type="match status" value="1"/>
</dbReference>
<sequence>MTVRIRPVERADVGALVELCREHAEYERAPYEPQGKQEQLTAALFGDAPVVAAWVAETDARIIGYATATIEFSTWSCQKYAHMDCLFVRDGMRGQRIGARLLDQVLEYARCAGLPQAQWQTPSWNADAARFYLKAGATSAEKLRFSVDLSRRPGKA</sequence>
<keyword evidence="2" id="KW-0012">Acyltransferase</keyword>
<evidence type="ECO:0000259" key="3">
    <source>
        <dbReference type="PROSITE" id="PS51186"/>
    </source>
</evidence>
<dbReference type="Pfam" id="PF00583">
    <property type="entry name" value="Acetyltransf_1"/>
    <property type="match status" value="1"/>
</dbReference>
<comment type="caution">
    <text evidence="4">The sequence shown here is derived from an EMBL/GenBank/DDBJ whole genome shotgun (WGS) entry which is preliminary data.</text>
</comment>
<dbReference type="PANTHER" id="PTHR10545:SF29">
    <property type="entry name" value="GH14572P-RELATED"/>
    <property type="match status" value="1"/>
</dbReference>
<proteinExistence type="predicted"/>
<organism evidence="4 5">
    <name type="scientific">Agrilutibacter niabensis</name>
    <dbReference type="NCBI Taxonomy" id="380628"/>
    <lineage>
        <taxon>Bacteria</taxon>
        <taxon>Pseudomonadati</taxon>
        <taxon>Pseudomonadota</taxon>
        <taxon>Gammaproteobacteria</taxon>
        <taxon>Lysobacterales</taxon>
        <taxon>Lysobacteraceae</taxon>
        <taxon>Agrilutibacter</taxon>
    </lineage>
</organism>
<reference evidence="4 5" key="1">
    <citation type="submission" date="2023-07" db="EMBL/GenBank/DDBJ databases">
        <title>Sorghum-associated microbial communities from plants grown in Nebraska, USA.</title>
        <authorList>
            <person name="Schachtman D."/>
        </authorList>
    </citation>
    <scope>NUCLEOTIDE SEQUENCE [LARGE SCALE GENOMIC DNA]</scope>
    <source>
        <strain evidence="4 5">BE187</strain>
    </source>
</reference>
<keyword evidence="5" id="KW-1185">Reference proteome</keyword>
<dbReference type="PANTHER" id="PTHR10545">
    <property type="entry name" value="DIAMINE N-ACETYLTRANSFERASE"/>
    <property type="match status" value="1"/>
</dbReference>
<dbReference type="InterPro" id="IPR000182">
    <property type="entry name" value="GNAT_dom"/>
</dbReference>
<evidence type="ECO:0000313" key="4">
    <source>
        <dbReference type="EMBL" id="MDR7097797.1"/>
    </source>
</evidence>
<name>A0ABU1VJZ2_9GAMM</name>
<keyword evidence="1" id="KW-0808">Transferase</keyword>
<dbReference type="Gene3D" id="3.40.630.30">
    <property type="match status" value="1"/>
</dbReference>
<accession>A0ABU1VJZ2</accession>
<dbReference type="RefSeq" id="WP_310050975.1">
    <property type="nucleotide sequence ID" value="NZ_JAVDVW010000001.1"/>
</dbReference>
<dbReference type="SUPFAM" id="SSF55729">
    <property type="entry name" value="Acyl-CoA N-acyltransferases (Nat)"/>
    <property type="match status" value="1"/>
</dbReference>
<dbReference type="EMBL" id="JAVDVW010000001">
    <property type="protein sequence ID" value="MDR7097797.1"/>
    <property type="molecule type" value="Genomic_DNA"/>
</dbReference>
<gene>
    <name evidence="4" type="ORF">J2X04_000144</name>
</gene>
<protein>
    <submittedName>
        <fullName evidence="4">GNAT superfamily N-acetyltransferase</fullName>
    </submittedName>
</protein>
<evidence type="ECO:0000313" key="5">
    <source>
        <dbReference type="Proteomes" id="UP001267878"/>
    </source>
</evidence>
<dbReference type="InterPro" id="IPR051016">
    <property type="entry name" value="Diverse_Substrate_AcTransf"/>
</dbReference>
<evidence type="ECO:0000256" key="2">
    <source>
        <dbReference type="ARBA" id="ARBA00023315"/>
    </source>
</evidence>
<dbReference type="PROSITE" id="PS51186">
    <property type="entry name" value="GNAT"/>
    <property type="match status" value="1"/>
</dbReference>
<dbReference type="InterPro" id="IPR016181">
    <property type="entry name" value="Acyl_CoA_acyltransferase"/>
</dbReference>
<feature type="domain" description="N-acetyltransferase" evidence="3">
    <location>
        <begin position="3"/>
        <end position="156"/>
    </location>
</feature>
<dbReference type="Proteomes" id="UP001267878">
    <property type="component" value="Unassembled WGS sequence"/>
</dbReference>